<dbReference type="GO" id="GO:0055085">
    <property type="term" value="P:transmembrane transport"/>
    <property type="evidence" value="ECO:0007669"/>
    <property type="project" value="InterPro"/>
</dbReference>
<accession>A0A0B6EQZ5</accession>
<evidence type="ECO:0000256" key="6">
    <source>
        <dbReference type="ARBA" id="ARBA00023136"/>
    </source>
</evidence>
<dbReference type="PANTHER" id="PTHR30193">
    <property type="entry name" value="ABC TRANSPORTER PERMEASE PROTEIN"/>
    <property type="match status" value="1"/>
</dbReference>
<dbReference type="Gene3D" id="1.10.3720.10">
    <property type="entry name" value="MetI-like"/>
    <property type="match status" value="1"/>
</dbReference>
<dbReference type="PANTHER" id="PTHR30193:SF37">
    <property type="entry name" value="INNER MEMBRANE ABC TRANSPORTER PERMEASE PROTEIN YCJO"/>
    <property type="match status" value="1"/>
</dbReference>
<feature type="transmembrane region" description="Helical" evidence="7">
    <location>
        <begin position="102"/>
        <end position="127"/>
    </location>
</feature>
<organism evidence="9 10">
    <name type="scientific">Corynebacterium singulare</name>
    <dbReference type="NCBI Taxonomy" id="161899"/>
    <lineage>
        <taxon>Bacteria</taxon>
        <taxon>Bacillati</taxon>
        <taxon>Actinomycetota</taxon>
        <taxon>Actinomycetes</taxon>
        <taxon>Mycobacteriales</taxon>
        <taxon>Corynebacteriaceae</taxon>
        <taxon>Corynebacterium</taxon>
    </lineage>
</organism>
<proteinExistence type="inferred from homology"/>
<feature type="transmembrane region" description="Helical" evidence="7">
    <location>
        <begin position="41"/>
        <end position="60"/>
    </location>
</feature>
<evidence type="ECO:0000259" key="8">
    <source>
        <dbReference type="PROSITE" id="PS50928"/>
    </source>
</evidence>
<evidence type="ECO:0000256" key="3">
    <source>
        <dbReference type="ARBA" id="ARBA00022475"/>
    </source>
</evidence>
<comment type="similarity">
    <text evidence="7">Belongs to the binding-protein-dependent transport system permease family.</text>
</comment>
<keyword evidence="9" id="KW-0762">Sugar transport</keyword>
<reference evidence="9 10" key="1">
    <citation type="journal article" date="2015" name="Genome Announc.">
        <title>Complete Genome Sequence and Annotation of Corynebacterium singulare DSM 44357, Isolated from a Human Semen Specimen.</title>
        <authorList>
            <person name="Merten M."/>
            <person name="Brinkrolf K."/>
            <person name="Albersmeier A."/>
            <person name="Kutter Y."/>
            <person name="Ruckert C."/>
            <person name="Tauch A."/>
        </authorList>
    </citation>
    <scope>NUCLEOTIDE SEQUENCE [LARGE SCALE GENOMIC DNA]</scope>
    <source>
        <strain evidence="9">IBS B52218</strain>
    </source>
</reference>
<dbReference type="RefSeq" id="WP_236683939.1">
    <property type="nucleotide sequence ID" value="NZ_CP010827.1"/>
</dbReference>
<dbReference type="AlphaFoldDB" id="A0A0B6EQZ5"/>
<keyword evidence="2 7" id="KW-0813">Transport</keyword>
<keyword evidence="4 7" id="KW-0812">Transmembrane</keyword>
<dbReference type="InterPro" id="IPR035906">
    <property type="entry name" value="MetI-like_sf"/>
</dbReference>
<comment type="subcellular location">
    <subcellularLocation>
        <location evidence="1 7">Cell membrane</location>
        <topology evidence="1 7">Multi-pass membrane protein</topology>
    </subcellularLocation>
</comment>
<dbReference type="InterPro" id="IPR000515">
    <property type="entry name" value="MetI-like"/>
</dbReference>
<keyword evidence="3" id="KW-1003">Cell membrane</keyword>
<dbReference type="Proteomes" id="UP000031890">
    <property type="component" value="Chromosome"/>
</dbReference>
<evidence type="ECO:0000256" key="7">
    <source>
        <dbReference type="RuleBase" id="RU363032"/>
    </source>
</evidence>
<feature type="transmembrane region" description="Helical" evidence="7">
    <location>
        <begin position="294"/>
        <end position="314"/>
    </location>
</feature>
<dbReference type="InterPro" id="IPR051393">
    <property type="entry name" value="ABC_transporter_permease"/>
</dbReference>
<dbReference type="Pfam" id="PF00528">
    <property type="entry name" value="BPD_transp_1"/>
    <property type="match status" value="1"/>
</dbReference>
<dbReference type="HOGENOM" id="CLU_016047_0_2_11"/>
<evidence type="ECO:0000256" key="5">
    <source>
        <dbReference type="ARBA" id="ARBA00022989"/>
    </source>
</evidence>
<keyword evidence="6 7" id="KW-0472">Membrane</keyword>
<evidence type="ECO:0000256" key="4">
    <source>
        <dbReference type="ARBA" id="ARBA00022692"/>
    </source>
</evidence>
<name>A0A0B6EQZ5_9CORY</name>
<gene>
    <name evidence="9" type="ORF">CSING_07080</name>
</gene>
<evidence type="ECO:0000313" key="10">
    <source>
        <dbReference type="Proteomes" id="UP000031890"/>
    </source>
</evidence>
<feature type="transmembrane region" description="Helical" evidence="7">
    <location>
        <begin position="72"/>
        <end position="90"/>
    </location>
</feature>
<dbReference type="SUPFAM" id="SSF161098">
    <property type="entry name" value="MetI-like"/>
    <property type="match status" value="1"/>
</dbReference>
<feature type="transmembrane region" description="Helical" evidence="7">
    <location>
        <begin position="139"/>
        <end position="160"/>
    </location>
</feature>
<dbReference type="KEGG" id="csx:CSING_07080"/>
<dbReference type="GO" id="GO:0005886">
    <property type="term" value="C:plasma membrane"/>
    <property type="evidence" value="ECO:0007669"/>
    <property type="project" value="UniProtKB-SubCell"/>
</dbReference>
<dbReference type="EMBL" id="CP010827">
    <property type="protein sequence ID" value="AJI78947.1"/>
    <property type="molecule type" value="Genomic_DNA"/>
</dbReference>
<dbReference type="PROSITE" id="PS50928">
    <property type="entry name" value="ABC_TM1"/>
    <property type="match status" value="1"/>
</dbReference>
<evidence type="ECO:0000256" key="1">
    <source>
        <dbReference type="ARBA" id="ARBA00004651"/>
    </source>
</evidence>
<feature type="transmembrane region" description="Helical" evidence="7">
    <location>
        <begin position="242"/>
        <end position="261"/>
    </location>
</feature>
<feature type="transmembrane region" description="Helical" evidence="7">
    <location>
        <begin position="187"/>
        <end position="211"/>
    </location>
</feature>
<protein>
    <submittedName>
        <fullName evidence="9">Permease component of ABC-type sugar transporter</fullName>
    </submittedName>
</protein>
<sequence length="324" mass="36286">MAVSNPAHGQMTAIPAVTEKPVVSEEYARHPRKQKLDWRQIGLAALLIGPNLLLLILFTYRPLIDNIRISFFNWNISSPAMTFVGLQNYIDWFQAPDTGRVVFNTVVFTFFAVAGSMVLGLALALLLDQKLFGRAAVRSMVFAPYVIAGAAIGVAFQFVFDPNYGLIQYFLGLIGVEVPNFYQQQNWALFMITVTYVWKNVGYVFVIYLAALQGRRRDLDEASEIDGTPAARHFFRVVLPQLRGTTFFLLITVLLNSFQVFDIINAMTGGGPFGYGTSTMVFQVYQETFINNRAGYGAAVATIMFLVVLVITVLQIKLQERMDK</sequence>
<evidence type="ECO:0000313" key="9">
    <source>
        <dbReference type="EMBL" id="AJI78947.1"/>
    </source>
</evidence>
<dbReference type="CDD" id="cd06261">
    <property type="entry name" value="TM_PBP2"/>
    <property type="match status" value="1"/>
</dbReference>
<feature type="domain" description="ABC transmembrane type-1" evidence="8">
    <location>
        <begin position="102"/>
        <end position="315"/>
    </location>
</feature>
<evidence type="ECO:0000256" key="2">
    <source>
        <dbReference type="ARBA" id="ARBA00022448"/>
    </source>
</evidence>
<keyword evidence="5 7" id="KW-1133">Transmembrane helix</keyword>
<dbReference type="STRING" id="161899.CSING_07080"/>